<comment type="similarity">
    <text evidence="2 8">Belongs to the glycosyl hydrolase 35 family.</text>
</comment>
<dbReference type="FunFam" id="2.60.120.260:FF:000076">
    <property type="entry name" value="Beta-galactosidase"/>
    <property type="match status" value="1"/>
</dbReference>
<evidence type="ECO:0000256" key="4">
    <source>
        <dbReference type="ARBA" id="ARBA00022729"/>
    </source>
</evidence>
<gene>
    <name evidence="13" type="ORF">VNO77_23195</name>
</gene>
<evidence type="ECO:0000256" key="2">
    <source>
        <dbReference type="ARBA" id="ARBA00009809"/>
    </source>
</evidence>
<evidence type="ECO:0000256" key="1">
    <source>
        <dbReference type="ARBA" id="ARBA00001412"/>
    </source>
</evidence>
<feature type="domain" description="Beta-galactosidase beta-sandwich" evidence="11">
    <location>
        <begin position="363"/>
        <end position="418"/>
    </location>
</feature>
<feature type="domain" description="Beta-galactosidase galactose-binding" evidence="12">
    <location>
        <begin position="619"/>
        <end position="705"/>
    </location>
</feature>
<dbReference type="InterPro" id="IPR041392">
    <property type="entry name" value="GHD"/>
</dbReference>
<evidence type="ECO:0000256" key="3">
    <source>
        <dbReference type="ARBA" id="ARBA00012756"/>
    </source>
</evidence>
<dbReference type="SUPFAM" id="SSF49785">
    <property type="entry name" value="Galactose-binding domain-like"/>
    <property type="match status" value="2"/>
</dbReference>
<sequence length="726" mass="80854">MENLIGKRKFHVVVMMLLCFWVCDVTASVTYDHKSLIVDGKKRILISGSIHYPRSTPQMWPDLIQKAKDGGLDVIQTYVFWNAHEPSPGKYNFEDRYDLVKFVKLVQQAGLYVHLRIGPYICAEWNFGGFPVWLKYVPGIAFRTDNEPFKAAMQKFTAKIVSLMKEEKLFQSQGGPIILSQIENEYGPVEWETGAPGKAYTKWAAQMAVGLDTDVPWVMCKQEDAPDPVIDTCNGFYCENYKPNKNYKPKMWTENWTGWYTEFGGASPRRPAEDLAFSVARFIQNGGSFVNYYMYHGGTNFGRTSGGLFIATSYDYDAPLDEYGLQNEPKWGHLRDMHKAIKQCEPALVSADPKVTKLGYNLEAHVFTTAGGCAAFLANYDTKSSAKAAFGNGHYDLPPWSISILPDCKTEVFNTAKVGAHSWLKKMTPVNSAFAWQSYNEEPASSSQNDPIKADALWEQVNVTRDSTDYLWYTTDVNINPNEGFLKNGESPVLTVMSAGHVLHVFINGQLSGTVYGGLGNPKLTFSDNVKLRVGNNKLSLLSVSVGLPNVGMHFETWNAGVLGPVTLKGLNEGTRDLSKQKWSYKVGLKGETMNLHTVSGSNSVEWARGSLVAKKQPLTWYKATFSAPAGNDPLALDMSSMGKGEVWINGQSIGRHWPAYIAHGSCSNCNYAGFYTDQKCRTNCGQPSQRWYHVPRSWLNSGGNFLVVFEEMGGDPNGISLVKRT</sequence>
<evidence type="ECO:0000259" key="11">
    <source>
        <dbReference type="Pfam" id="PF17834"/>
    </source>
</evidence>
<proteinExistence type="inferred from homology"/>
<dbReference type="GO" id="GO:0004565">
    <property type="term" value="F:beta-galactosidase activity"/>
    <property type="evidence" value="ECO:0007669"/>
    <property type="project" value="UniProtKB-EC"/>
</dbReference>
<feature type="chain" id="PRO_5042921292" description="Beta-galactosidase" evidence="9">
    <location>
        <begin position="28"/>
        <end position="726"/>
    </location>
</feature>
<dbReference type="InterPro" id="IPR031330">
    <property type="entry name" value="Gly_Hdrlase_35_cat"/>
</dbReference>
<comment type="catalytic activity">
    <reaction evidence="1 7">
        <text>Hydrolysis of terminal non-reducing beta-D-galactose residues in beta-D-galactosides.</text>
        <dbReference type="EC" id="3.2.1.23"/>
    </reaction>
</comment>
<dbReference type="Proteomes" id="UP001367508">
    <property type="component" value="Unassembled WGS sequence"/>
</dbReference>
<dbReference type="FunFam" id="2.60.120.260:FF:000142">
    <property type="entry name" value="Beta-galactosidase"/>
    <property type="match status" value="1"/>
</dbReference>
<comment type="caution">
    <text evidence="13">The sequence shown here is derived from an EMBL/GenBank/DDBJ whole genome shotgun (WGS) entry which is preliminary data.</text>
</comment>
<evidence type="ECO:0000256" key="8">
    <source>
        <dbReference type="RuleBase" id="RU003679"/>
    </source>
</evidence>
<dbReference type="Pfam" id="PF21467">
    <property type="entry name" value="BetaGal_gal-bd"/>
    <property type="match status" value="2"/>
</dbReference>
<feature type="domain" description="Beta-galactosidase galactose-binding" evidence="12">
    <location>
        <begin position="470"/>
        <end position="537"/>
    </location>
</feature>
<organism evidence="13 14">
    <name type="scientific">Canavalia gladiata</name>
    <name type="common">Sword bean</name>
    <name type="synonym">Dolichos gladiatus</name>
    <dbReference type="NCBI Taxonomy" id="3824"/>
    <lineage>
        <taxon>Eukaryota</taxon>
        <taxon>Viridiplantae</taxon>
        <taxon>Streptophyta</taxon>
        <taxon>Embryophyta</taxon>
        <taxon>Tracheophyta</taxon>
        <taxon>Spermatophyta</taxon>
        <taxon>Magnoliopsida</taxon>
        <taxon>eudicotyledons</taxon>
        <taxon>Gunneridae</taxon>
        <taxon>Pentapetalae</taxon>
        <taxon>rosids</taxon>
        <taxon>fabids</taxon>
        <taxon>Fabales</taxon>
        <taxon>Fabaceae</taxon>
        <taxon>Papilionoideae</taxon>
        <taxon>50 kb inversion clade</taxon>
        <taxon>NPAAA clade</taxon>
        <taxon>indigoferoid/millettioid clade</taxon>
        <taxon>Phaseoleae</taxon>
        <taxon>Canavalia</taxon>
    </lineage>
</organism>
<dbReference type="FunFam" id="3.20.20.80:FF:000021">
    <property type="entry name" value="Beta-galactosidase"/>
    <property type="match status" value="1"/>
</dbReference>
<feature type="signal peptide" evidence="9">
    <location>
        <begin position="1"/>
        <end position="27"/>
    </location>
</feature>
<accession>A0AAN9L407</accession>
<dbReference type="InterPro" id="IPR008979">
    <property type="entry name" value="Galactose-bd-like_sf"/>
</dbReference>
<dbReference type="EMBL" id="JAYMYQ010000005">
    <property type="protein sequence ID" value="KAK7329050.1"/>
    <property type="molecule type" value="Genomic_DNA"/>
</dbReference>
<feature type="domain" description="Glycoside hydrolase 35 catalytic" evidence="10">
    <location>
        <begin position="35"/>
        <end position="340"/>
    </location>
</feature>
<keyword evidence="6 7" id="KW-0326">Glycosidase</keyword>
<evidence type="ECO:0000256" key="7">
    <source>
        <dbReference type="RuleBase" id="RU000675"/>
    </source>
</evidence>
<reference evidence="13 14" key="1">
    <citation type="submission" date="2024-01" db="EMBL/GenBank/DDBJ databases">
        <title>The genomes of 5 underutilized Papilionoideae crops provide insights into root nodulation and disease resistanc.</title>
        <authorList>
            <person name="Jiang F."/>
        </authorList>
    </citation>
    <scope>NUCLEOTIDE SEQUENCE [LARGE SCALE GENOMIC DNA]</scope>
    <source>
        <strain evidence="13">LVBAO_FW01</strain>
        <tissue evidence="13">Leaves</tissue>
    </source>
</reference>
<protein>
    <recommendedName>
        <fullName evidence="3 7">Beta-galactosidase</fullName>
        <ecNumber evidence="3 7">3.2.1.23</ecNumber>
    </recommendedName>
</protein>
<evidence type="ECO:0000313" key="13">
    <source>
        <dbReference type="EMBL" id="KAK7329050.1"/>
    </source>
</evidence>
<evidence type="ECO:0000259" key="12">
    <source>
        <dbReference type="Pfam" id="PF21467"/>
    </source>
</evidence>
<evidence type="ECO:0000256" key="9">
    <source>
        <dbReference type="SAM" id="SignalP"/>
    </source>
</evidence>
<dbReference type="GO" id="GO:0005975">
    <property type="term" value="P:carbohydrate metabolic process"/>
    <property type="evidence" value="ECO:0007669"/>
    <property type="project" value="InterPro"/>
</dbReference>
<dbReference type="InterPro" id="IPR019801">
    <property type="entry name" value="Glyco_hydro_35_CS"/>
</dbReference>
<dbReference type="Pfam" id="PF17834">
    <property type="entry name" value="GHD"/>
    <property type="match status" value="1"/>
</dbReference>
<dbReference type="EC" id="3.2.1.23" evidence="3 7"/>
<dbReference type="AlphaFoldDB" id="A0AAN9L407"/>
<keyword evidence="5 7" id="KW-0378">Hydrolase</keyword>
<dbReference type="Pfam" id="PF01301">
    <property type="entry name" value="Glyco_hydro_35"/>
    <property type="match status" value="1"/>
</dbReference>
<evidence type="ECO:0000256" key="6">
    <source>
        <dbReference type="ARBA" id="ARBA00023295"/>
    </source>
</evidence>
<evidence type="ECO:0000259" key="10">
    <source>
        <dbReference type="Pfam" id="PF01301"/>
    </source>
</evidence>
<name>A0AAN9L407_CANGL</name>
<keyword evidence="4 9" id="KW-0732">Signal</keyword>
<dbReference type="PANTHER" id="PTHR23421">
    <property type="entry name" value="BETA-GALACTOSIDASE RELATED"/>
    <property type="match status" value="1"/>
</dbReference>
<dbReference type="Gene3D" id="2.60.120.260">
    <property type="entry name" value="Galactose-binding domain-like"/>
    <property type="match status" value="2"/>
</dbReference>
<keyword evidence="14" id="KW-1185">Reference proteome</keyword>
<dbReference type="InterPro" id="IPR048913">
    <property type="entry name" value="BetaGal_gal-bd"/>
</dbReference>
<dbReference type="InterPro" id="IPR017853">
    <property type="entry name" value="GH"/>
</dbReference>
<evidence type="ECO:0000313" key="14">
    <source>
        <dbReference type="Proteomes" id="UP001367508"/>
    </source>
</evidence>
<dbReference type="SUPFAM" id="SSF51445">
    <property type="entry name" value="(Trans)glycosidases"/>
    <property type="match status" value="1"/>
</dbReference>
<dbReference type="InterPro" id="IPR001944">
    <property type="entry name" value="Glycoside_Hdrlase_35"/>
</dbReference>
<dbReference type="PROSITE" id="PS01182">
    <property type="entry name" value="GLYCOSYL_HYDROL_F35"/>
    <property type="match status" value="1"/>
</dbReference>
<dbReference type="Gene3D" id="3.20.20.80">
    <property type="entry name" value="Glycosidases"/>
    <property type="match status" value="1"/>
</dbReference>
<dbReference type="FunFam" id="2.60.120.260:FF:000061">
    <property type="entry name" value="Beta-galactosidase"/>
    <property type="match status" value="1"/>
</dbReference>
<dbReference type="PRINTS" id="PR00742">
    <property type="entry name" value="GLHYDRLASE35"/>
</dbReference>
<evidence type="ECO:0000256" key="5">
    <source>
        <dbReference type="ARBA" id="ARBA00022801"/>
    </source>
</evidence>